<evidence type="ECO:0008006" key="3">
    <source>
        <dbReference type="Google" id="ProtNLM"/>
    </source>
</evidence>
<gene>
    <name evidence="1" type="ORF">THS5294_02936</name>
</gene>
<sequence>MDATHYSTDCVKRLSMENFANDAPDLRDEAFQETAARLGMSKAIIEKDFWVCWSLKQLFALPTIGKQLIFKGGTSLSKAYDVIHRFSEDVDLSLDRKRLGFVGDRDPEGPDMKGKKQKRVLQELEEAAKEAVGGPLLAEIQTAFGSSLEQSFTLSVDPNDPQTILFTYPTLAENAAGYVKPVVRFEFGARGVQLPAEQIEIAPYLHQAFPDLLADGLVGVKVLGVERTFWEKATILHMLFHQDATKPLADRMSRHYYDMAQLIGHEAKKRALGKLDLLTQVAHHKSVFFKSAWANYDEAKPGSLRLVPNANLAAALRKDYAGMREMIIGDAPKFDEILATIEAFETEINS</sequence>
<protein>
    <recommendedName>
        <fullName evidence="3">Nucleotidyl transferase AbiEii/AbiGii toxin family protein</fullName>
    </recommendedName>
</protein>
<dbReference type="RefSeq" id="WP_082645046.1">
    <property type="nucleotide sequence ID" value="NZ_CYRX01000032.1"/>
</dbReference>
<dbReference type="EMBL" id="CYRX01000032">
    <property type="protein sequence ID" value="CUH61625.1"/>
    <property type="molecule type" value="Genomic_DNA"/>
</dbReference>
<evidence type="ECO:0000313" key="1">
    <source>
        <dbReference type="EMBL" id="CUH61625.1"/>
    </source>
</evidence>
<organism evidence="1 2">
    <name type="scientific">Thalassobacter stenotrophicus</name>
    <dbReference type="NCBI Taxonomy" id="266809"/>
    <lineage>
        <taxon>Bacteria</taxon>
        <taxon>Pseudomonadati</taxon>
        <taxon>Pseudomonadota</taxon>
        <taxon>Alphaproteobacteria</taxon>
        <taxon>Rhodobacterales</taxon>
        <taxon>Roseobacteraceae</taxon>
        <taxon>Thalassobacter</taxon>
    </lineage>
</organism>
<dbReference type="Gene3D" id="3.10.450.620">
    <property type="entry name" value="JHP933, nucleotidyltransferase-like core domain"/>
    <property type="match status" value="1"/>
</dbReference>
<dbReference type="AlphaFoldDB" id="A0A0P1FNF9"/>
<dbReference type="Proteomes" id="UP000051298">
    <property type="component" value="Unassembled WGS sequence"/>
</dbReference>
<reference evidence="1 2" key="1">
    <citation type="submission" date="2015-09" db="EMBL/GenBank/DDBJ databases">
        <authorList>
            <consortium name="Swine Surveillance"/>
        </authorList>
    </citation>
    <scope>NUCLEOTIDE SEQUENCE [LARGE SCALE GENOMIC DNA]</scope>
    <source>
        <strain evidence="1 2">CECT 5294</strain>
    </source>
</reference>
<dbReference type="Pfam" id="PF08843">
    <property type="entry name" value="AbiEii"/>
    <property type="match status" value="1"/>
</dbReference>
<accession>A0A0P1FNF9</accession>
<dbReference type="InterPro" id="IPR014942">
    <property type="entry name" value="AbiEii"/>
</dbReference>
<evidence type="ECO:0000313" key="2">
    <source>
        <dbReference type="Proteomes" id="UP000051298"/>
    </source>
</evidence>
<proteinExistence type="predicted"/>
<name>A0A0P1FNF9_9RHOB</name>